<reference evidence="2 3" key="1">
    <citation type="submission" date="2022-06" db="EMBL/GenBank/DDBJ databases">
        <title>Genomic Encyclopedia of Archaeal and Bacterial Type Strains, Phase II (KMG-II): from individual species to whole genera.</title>
        <authorList>
            <person name="Goeker M."/>
        </authorList>
    </citation>
    <scope>NUCLEOTIDE SEQUENCE [LARGE SCALE GENOMIC DNA]</scope>
    <source>
        <strain evidence="2 3">DSM 40477</strain>
    </source>
</reference>
<dbReference type="RefSeq" id="WP_253670739.1">
    <property type="nucleotide sequence ID" value="NZ_JAMTCP010000020.1"/>
</dbReference>
<protein>
    <submittedName>
        <fullName evidence="2">Adhesin</fullName>
    </submittedName>
</protein>
<dbReference type="Pfam" id="PF13349">
    <property type="entry name" value="DUF4097"/>
    <property type="match status" value="1"/>
</dbReference>
<dbReference type="EMBL" id="JAMTCP010000020">
    <property type="protein sequence ID" value="MCP2259855.1"/>
    <property type="molecule type" value="Genomic_DNA"/>
</dbReference>
<evidence type="ECO:0000313" key="3">
    <source>
        <dbReference type="Proteomes" id="UP001205311"/>
    </source>
</evidence>
<accession>A0ABT1HWG9</accession>
<dbReference type="Gene3D" id="2.160.20.120">
    <property type="match status" value="1"/>
</dbReference>
<comment type="caution">
    <text evidence="2">The sequence shown here is derived from an EMBL/GenBank/DDBJ whole genome shotgun (WGS) entry which is preliminary data.</text>
</comment>
<keyword evidence="3" id="KW-1185">Reference proteome</keyword>
<organism evidence="2 3">
    <name type="scientific">Streptoalloteichus tenebrarius (strain ATCC 17920 / DSM 40477 / JCM 4838 / CBS 697.72 / NBRC 16177 / NCIMB 11028 / NRRL B-12390 / A12253. 1 / ISP 5477)</name>
    <name type="common">Streptomyces tenebrarius</name>
    <dbReference type="NCBI Taxonomy" id="1933"/>
    <lineage>
        <taxon>Bacteria</taxon>
        <taxon>Bacillati</taxon>
        <taxon>Actinomycetota</taxon>
        <taxon>Actinomycetes</taxon>
        <taxon>Pseudonocardiales</taxon>
        <taxon>Pseudonocardiaceae</taxon>
        <taxon>Streptoalloteichus</taxon>
    </lineage>
</organism>
<gene>
    <name evidence="2" type="ORF">LX15_003564</name>
</gene>
<evidence type="ECO:0000259" key="1">
    <source>
        <dbReference type="Pfam" id="PF13349"/>
    </source>
</evidence>
<dbReference type="Proteomes" id="UP001205311">
    <property type="component" value="Unassembled WGS sequence"/>
</dbReference>
<feature type="domain" description="DUF4097" evidence="1">
    <location>
        <begin position="19"/>
        <end position="250"/>
    </location>
</feature>
<dbReference type="InterPro" id="IPR025164">
    <property type="entry name" value="Toastrack_DUF4097"/>
</dbReference>
<sequence>MATFDTPEPITVTLSLAVGDVRITAGDRADTTVEVTPTDASSEADAKAVARTTVEYANGTLLVKMPKRTGWFGKAGSVQVVIGLPAGSQVGATLAMGDLYCTGRLGECRLRTSLGHVHLDRTGPLHVHTSGGEVSVEHVAGDAEITTGGGDVRVGAVDGTAVIKNSNGESWVGEVAGDLRLNAANGRISVDRTRAAVVVKAANGHIRIGEIARGSADMETACGNVEFGVPEGVSARLDVRTQAGRVRNLLTATDQPAPSDEKIEVRARTSFGDIVVRRP</sequence>
<name>A0ABT1HWG9_STRSD</name>
<evidence type="ECO:0000313" key="2">
    <source>
        <dbReference type="EMBL" id="MCP2259855.1"/>
    </source>
</evidence>
<proteinExistence type="predicted"/>